<evidence type="ECO:0000256" key="1">
    <source>
        <dbReference type="ARBA" id="ARBA00004123"/>
    </source>
</evidence>
<comment type="subcellular location">
    <subcellularLocation>
        <location evidence="1">Nucleus</location>
    </subcellularLocation>
</comment>
<dbReference type="GO" id="GO:0000400">
    <property type="term" value="F:four-way junction DNA binding"/>
    <property type="evidence" value="ECO:0007669"/>
    <property type="project" value="TreeGrafter"/>
</dbReference>
<organism evidence="8 9">
    <name type="scientific">Bombus terrestris</name>
    <name type="common">Buff-tailed bumblebee</name>
    <name type="synonym">Apis terrestris</name>
    <dbReference type="NCBI Taxonomy" id="30195"/>
    <lineage>
        <taxon>Eukaryota</taxon>
        <taxon>Metazoa</taxon>
        <taxon>Ecdysozoa</taxon>
        <taxon>Arthropoda</taxon>
        <taxon>Hexapoda</taxon>
        <taxon>Insecta</taxon>
        <taxon>Pterygota</taxon>
        <taxon>Neoptera</taxon>
        <taxon>Endopterygota</taxon>
        <taxon>Hymenoptera</taxon>
        <taxon>Apocrita</taxon>
        <taxon>Aculeata</taxon>
        <taxon>Apoidea</taxon>
        <taxon>Anthophila</taxon>
        <taxon>Apidae</taxon>
        <taxon>Bombus</taxon>
        <taxon>Bombus</taxon>
    </lineage>
</organism>
<dbReference type="InterPro" id="IPR047348">
    <property type="entry name" value="XRCC3-like_C"/>
</dbReference>
<evidence type="ECO:0000313" key="8">
    <source>
        <dbReference type="Proteomes" id="UP000835206"/>
    </source>
</evidence>
<evidence type="ECO:0000256" key="2">
    <source>
        <dbReference type="ARBA" id="ARBA00022741"/>
    </source>
</evidence>
<dbReference type="OrthoDB" id="1861185at2759"/>
<dbReference type="GO" id="GO:0005657">
    <property type="term" value="C:replication fork"/>
    <property type="evidence" value="ECO:0007669"/>
    <property type="project" value="TreeGrafter"/>
</dbReference>
<dbReference type="GO" id="GO:0090656">
    <property type="term" value="P:t-circle formation"/>
    <property type="evidence" value="ECO:0007669"/>
    <property type="project" value="TreeGrafter"/>
</dbReference>
<dbReference type="Proteomes" id="UP000835206">
    <property type="component" value="Chromosome 10"/>
</dbReference>
<dbReference type="Pfam" id="PF08423">
    <property type="entry name" value="Rad51"/>
    <property type="match status" value="1"/>
</dbReference>
<sequence length="277" mass="31119">MSVQICLYDRRLDHHYKSESFSKYLKIKINSKIIKEREKFLTTGCPKFDTLLQGGITTRGITQIYGAASTGKTQLALQLCLTVQLPITEGGFAAGAVYICTECTFPSRRLQELIQKLEITKKYGINGDSVFVEHISTIEELEICLLHRIPILMSVQKIGLIIIDSIAAPYRVEDWKDESNKKGKSLRTIGQQLHKLCKNDICVVCINQVTAIMHSNIPNDYLSVRPSLGITWLSMVTNSIQFYRIGTMRYACVKLSSNLSEITISFEIQGYGVKAIG</sequence>
<evidence type="ECO:0000313" key="9">
    <source>
        <dbReference type="RefSeq" id="XP_012168231.1"/>
    </source>
</evidence>
<dbReference type="GeneID" id="100649065"/>
<dbReference type="Gene3D" id="3.40.50.300">
    <property type="entry name" value="P-loop containing nucleotide triphosphate hydrolases"/>
    <property type="match status" value="1"/>
</dbReference>
<evidence type="ECO:0000259" key="7">
    <source>
        <dbReference type="PROSITE" id="PS50162"/>
    </source>
</evidence>
<dbReference type="GO" id="GO:0071140">
    <property type="term" value="P:resolution of mitotic recombination intermediates"/>
    <property type="evidence" value="ECO:0007669"/>
    <property type="project" value="TreeGrafter"/>
</dbReference>
<dbReference type="GO" id="GO:0005524">
    <property type="term" value="F:ATP binding"/>
    <property type="evidence" value="ECO:0007669"/>
    <property type="project" value="UniProtKB-KW"/>
</dbReference>
<dbReference type="GO" id="GO:0000722">
    <property type="term" value="P:telomere maintenance via recombination"/>
    <property type="evidence" value="ECO:0007669"/>
    <property type="project" value="TreeGrafter"/>
</dbReference>
<dbReference type="SUPFAM" id="SSF52540">
    <property type="entry name" value="P-loop containing nucleoside triphosphate hydrolases"/>
    <property type="match status" value="1"/>
</dbReference>
<dbReference type="PROSITE" id="PS50162">
    <property type="entry name" value="RECA_2"/>
    <property type="match status" value="1"/>
</dbReference>
<evidence type="ECO:0000256" key="5">
    <source>
        <dbReference type="ARBA" id="ARBA00023204"/>
    </source>
</evidence>
<keyword evidence="4" id="KW-0067">ATP-binding</keyword>
<name>A0A9B2MQK3_BOMTE</name>
<dbReference type="GO" id="GO:0140664">
    <property type="term" value="F:ATP-dependent DNA damage sensor activity"/>
    <property type="evidence" value="ECO:0007669"/>
    <property type="project" value="InterPro"/>
</dbReference>
<gene>
    <name evidence="9" type="primary">LOC100649065</name>
</gene>
<dbReference type="CDD" id="cd19491">
    <property type="entry name" value="XRCC3"/>
    <property type="match status" value="1"/>
</dbReference>
<keyword evidence="3" id="KW-0227">DNA damage</keyword>
<reference evidence="9" key="1">
    <citation type="submission" date="2025-08" db="UniProtKB">
        <authorList>
            <consortium name="RefSeq"/>
        </authorList>
    </citation>
    <scope>IDENTIFICATION</scope>
</reference>
<dbReference type="AlphaFoldDB" id="A0A9B2MQK3"/>
<keyword evidence="5" id="KW-0234">DNA repair</keyword>
<keyword evidence="8" id="KW-1185">Reference proteome</keyword>
<dbReference type="PANTHER" id="PTHR46487">
    <property type="entry name" value="DNA REPAIR PROTEIN XRCC3"/>
    <property type="match status" value="1"/>
</dbReference>
<dbReference type="InterPro" id="IPR020588">
    <property type="entry name" value="RecA_ATP-bd"/>
</dbReference>
<keyword evidence="2" id="KW-0547">Nucleotide-binding</keyword>
<dbReference type="RefSeq" id="XP_012168231.1">
    <property type="nucleotide sequence ID" value="XM_012312841.3"/>
</dbReference>
<dbReference type="InterPro" id="IPR027417">
    <property type="entry name" value="P-loop_NTPase"/>
</dbReference>
<evidence type="ECO:0000256" key="4">
    <source>
        <dbReference type="ARBA" id="ARBA00022840"/>
    </source>
</evidence>
<dbReference type="InterPro" id="IPR013632">
    <property type="entry name" value="Rad51_C"/>
</dbReference>
<proteinExistence type="predicted"/>
<evidence type="ECO:0000256" key="6">
    <source>
        <dbReference type="ARBA" id="ARBA00023242"/>
    </source>
</evidence>
<feature type="domain" description="RecA family profile 1" evidence="7">
    <location>
        <begin position="37"/>
        <end position="209"/>
    </location>
</feature>
<evidence type="ECO:0000256" key="3">
    <source>
        <dbReference type="ARBA" id="ARBA00022763"/>
    </source>
</evidence>
<keyword evidence="6" id="KW-0539">Nucleus</keyword>
<accession>A0A9B2MQK3</accession>
<dbReference type="GO" id="GO:0045003">
    <property type="term" value="P:double-strand break repair via synthesis-dependent strand annealing"/>
    <property type="evidence" value="ECO:0007669"/>
    <property type="project" value="TreeGrafter"/>
</dbReference>
<protein>
    <submittedName>
        <fullName evidence="9">DNA repair protein XRCC3 isoform X2</fullName>
    </submittedName>
</protein>
<dbReference type="GO" id="GO:0033065">
    <property type="term" value="C:Rad51C-XRCC3 complex"/>
    <property type="evidence" value="ECO:0007669"/>
    <property type="project" value="TreeGrafter"/>
</dbReference>
<dbReference type="PANTHER" id="PTHR46487:SF1">
    <property type="entry name" value="DNA REPAIR PROTEIN XRCC3"/>
    <property type="match status" value="1"/>
</dbReference>